<accession>A0A382MCQ9</accession>
<protein>
    <submittedName>
        <fullName evidence="1">Uncharacterized protein</fullName>
    </submittedName>
</protein>
<organism evidence="1">
    <name type="scientific">marine metagenome</name>
    <dbReference type="NCBI Taxonomy" id="408172"/>
    <lineage>
        <taxon>unclassified sequences</taxon>
        <taxon>metagenomes</taxon>
        <taxon>ecological metagenomes</taxon>
    </lineage>
</organism>
<sequence length="48" mass="5906">MKDQHILVALFQKALIYNYLFNLSSKTSRKYYNNIYHMLLILREIRNN</sequence>
<gene>
    <name evidence="1" type="ORF">METZ01_LOCUS299264</name>
</gene>
<dbReference type="AlphaFoldDB" id="A0A382MCQ9"/>
<reference evidence="1" key="1">
    <citation type="submission" date="2018-05" db="EMBL/GenBank/DDBJ databases">
        <authorList>
            <person name="Lanie J.A."/>
            <person name="Ng W.-L."/>
            <person name="Kazmierczak K.M."/>
            <person name="Andrzejewski T.M."/>
            <person name="Davidsen T.M."/>
            <person name="Wayne K.J."/>
            <person name="Tettelin H."/>
            <person name="Glass J.I."/>
            <person name="Rusch D."/>
            <person name="Podicherti R."/>
            <person name="Tsui H.-C.T."/>
            <person name="Winkler M.E."/>
        </authorList>
    </citation>
    <scope>NUCLEOTIDE SEQUENCE</scope>
</reference>
<name>A0A382MCQ9_9ZZZZ</name>
<dbReference type="EMBL" id="UINC01092648">
    <property type="protein sequence ID" value="SVC46410.1"/>
    <property type="molecule type" value="Genomic_DNA"/>
</dbReference>
<evidence type="ECO:0000313" key="1">
    <source>
        <dbReference type="EMBL" id="SVC46410.1"/>
    </source>
</evidence>
<proteinExistence type="predicted"/>